<dbReference type="PROSITE" id="PS52006">
    <property type="entry name" value="GH64"/>
    <property type="match status" value="1"/>
</dbReference>
<evidence type="ECO:0000313" key="2">
    <source>
        <dbReference type="EMBL" id="MBR7673373.1"/>
    </source>
</evidence>
<feature type="domain" description="GH64" evidence="1">
    <location>
        <begin position="54"/>
        <end position="415"/>
    </location>
</feature>
<dbReference type="InterPro" id="IPR037176">
    <property type="entry name" value="Osmotin/thaumatin-like_sf"/>
</dbReference>
<dbReference type="Pfam" id="PF16483">
    <property type="entry name" value="Glyco_hydro_64"/>
    <property type="match status" value="1"/>
</dbReference>
<keyword evidence="3" id="KW-1185">Reference proteome</keyword>
<organism evidence="2 3">
    <name type="scientific">Streptomyces daliensis</name>
    <dbReference type="NCBI Taxonomy" id="299421"/>
    <lineage>
        <taxon>Bacteria</taxon>
        <taxon>Bacillati</taxon>
        <taxon>Actinomycetota</taxon>
        <taxon>Actinomycetes</taxon>
        <taxon>Kitasatosporales</taxon>
        <taxon>Streptomycetaceae</taxon>
        <taxon>Streptomyces</taxon>
    </lineage>
</organism>
<reference evidence="2" key="1">
    <citation type="submission" date="2021-04" db="EMBL/GenBank/DDBJ databases">
        <title>Sequencing of actinobacteria type strains.</title>
        <authorList>
            <person name="Nguyen G.-S."/>
            <person name="Wentzel A."/>
        </authorList>
    </citation>
    <scope>NUCLEOTIDE SEQUENCE</scope>
    <source>
        <strain evidence="2">DSM 42095</strain>
    </source>
</reference>
<protein>
    <submittedName>
        <fullName evidence="2">Sugar hydrolase</fullName>
    </submittedName>
</protein>
<dbReference type="GO" id="GO:0016787">
    <property type="term" value="F:hydrolase activity"/>
    <property type="evidence" value="ECO:0007669"/>
    <property type="project" value="UniProtKB-KW"/>
</dbReference>
<comment type="caution">
    <text evidence="2">The sequence shown here is derived from an EMBL/GenBank/DDBJ whole genome shotgun (WGS) entry which is preliminary data.</text>
</comment>
<dbReference type="PANTHER" id="PTHR38165">
    <property type="match status" value="1"/>
</dbReference>
<accession>A0A8T4IS40</accession>
<dbReference type="InterPro" id="IPR032477">
    <property type="entry name" value="Glyco_hydro_64"/>
</dbReference>
<dbReference type="Gene3D" id="3.30.920.50">
    <property type="entry name" value="Beta-1,3-glucanase, C-terminal domain"/>
    <property type="match status" value="1"/>
</dbReference>
<dbReference type="CDD" id="cd09216">
    <property type="entry name" value="GH64-LPHase-like"/>
    <property type="match status" value="1"/>
</dbReference>
<sequence length="417" mass="44727">MLPPRRLTKRRLIASATAAAAIATGIIVTGQANGLPTNMLSSDKADSANAEAVADTIPLTLKNNSGRDEPVHVYVIGTELASGTQGYADESGAFHAWPGGGAPPIPAPDASFEGPKNGETKTIQLPKFSGRVYFSYGDKLEFQLAEGGLVQPAVQNESDPNHDKLFNWTEYTLNDSGLWLNSTQVDMFSAPYSVGLTSGDGSTKETGKLKPGGYKAVIDGLKEQGGGWENLVQTREDGTPLRVLAPGHATGNGSLPGDVLDDYINRVWEKYQNEELTVTPFKEEPDTKFTGKVNGDKMDFTDGSGQVVTSFEKPDSDSVFGCYKKLDAPNDKVRGPISRTLCAALNRGTLLTNNQQPDADNSGFYQDKVTNHYARLVHGQMEDGKAYAFAFDDVGAQESLVHDGAPKDATISLEPFE</sequence>
<keyword evidence="2" id="KW-0378">Hydrolase</keyword>
<name>A0A8T4IS40_9ACTN</name>
<gene>
    <name evidence="2" type="ORF">KDA82_10150</name>
</gene>
<evidence type="ECO:0000259" key="1">
    <source>
        <dbReference type="PROSITE" id="PS52006"/>
    </source>
</evidence>
<dbReference type="InterPro" id="IPR037398">
    <property type="entry name" value="Glyco_hydro_64_fam"/>
</dbReference>
<dbReference type="Proteomes" id="UP000675554">
    <property type="component" value="Unassembled WGS sequence"/>
</dbReference>
<evidence type="ECO:0000313" key="3">
    <source>
        <dbReference type="Proteomes" id="UP000675554"/>
    </source>
</evidence>
<dbReference type="PANTHER" id="PTHR38165:SF1">
    <property type="entry name" value="GLUCANASE B"/>
    <property type="match status" value="1"/>
</dbReference>
<dbReference type="InterPro" id="IPR042517">
    <property type="entry name" value="Glyco_hydro_64_N_2"/>
</dbReference>
<dbReference type="EMBL" id="JAGSMN010000201">
    <property type="protein sequence ID" value="MBR7673373.1"/>
    <property type="molecule type" value="Genomic_DNA"/>
</dbReference>
<proteinExistence type="predicted"/>
<dbReference type="AlphaFoldDB" id="A0A8T4IS40"/>
<dbReference type="Gene3D" id="2.60.110.10">
    <property type="entry name" value="Thaumatin"/>
    <property type="match status" value="1"/>
</dbReference>